<dbReference type="Pfam" id="PF17248">
    <property type="entry name" value="DUF5317"/>
    <property type="match status" value="1"/>
</dbReference>
<feature type="region of interest" description="Disordered" evidence="1">
    <location>
        <begin position="171"/>
        <end position="205"/>
    </location>
</feature>
<feature type="transmembrane region" description="Helical" evidence="2">
    <location>
        <begin position="35"/>
        <end position="68"/>
    </location>
</feature>
<accession>A0A4Q7NPZ2</accession>
<feature type="transmembrane region" description="Helical" evidence="2">
    <location>
        <begin position="80"/>
        <end position="100"/>
    </location>
</feature>
<dbReference type="AlphaFoldDB" id="A0A4Q7NPZ2"/>
<dbReference type="OrthoDB" id="37447at2"/>
<feature type="compositionally biased region" description="Basic residues" evidence="1">
    <location>
        <begin position="195"/>
        <end position="205"/>
    </location>
</feature>
<protein>
    <submittedName>
        <fullName evidence="3">Uncharacterized protein</fullName>
    </submittedName>
</protein>
<name>A0A4Q7NPZ2_9ACTN</name>
<evidence type="ECO:0000256" key="1">
    <source>
        <dbReference type="SAM" id="MobiDB-lite"/>
    </source>
</evidence>
<keyword evidence="2" id="KW-0812">Transmembrane</keyword>
<keyword evidence="2" id="KW-1133">Transmembrane helix</keyword>
<dbReference type="EMBL" id="SGXD01000003">
    <property type="protein sequence ID" value="RZS87138.1"/>
    <property type="molecule type" value="Genomic_DNA"/>
</dbReference>
<reference evidence="3 4" key="1">
    <citation type="submission" date="2019-02" db="EMBL/GenBank/DDBJ databases">
        <title>Genomic Encyclopedia of Type Strains, Phase IV (KMG-IV): sequencing the most valuable type-strain genomes for metagenomic binning, comparative biology and taxonomic classification.</title>
        <authorList>
            <person name="Goeker M."/>
        </authorList>
    </citation>
    <scope>NUCLEOTIDE SEQUENCE [LARGE SCALE GENOMIC DNA]</scope>
    <source>
        <strain evidence="3 4">DSM 45622</strain>
    </source>
</reference>
<keyword evidence="2" id="KW-0472">Membrane</keyword>
<dbReference type="InterPro" id="IPR035168">
    <property type="entry name" value="DUF5317"/>
</dbReference>
<keyword evidence="4" id="KW-1185">Reference proteome</keyword>
<dbReference type="Proteomes" id="UP000293638">
    <property type="component" value="Unassembled WGS sequence"/>
</dbReference>
<evidence type="ECO:0000256" key="2">
    <source>
        <dbReference type="SAM" id="Phobius"/>
    </source>
</evidence>
<gene>
    <name evidence="3" type="ORF">EV189_2561</name>
</gene>
<proteinExistence type="predicted"/>
<sequence length="205" mass="20417">MGLVLAVALLALALSLGTGGRVRLLAEQRLRGAAVLVLAVLLEVAAAALGASGTAWTVVSSAGTLLAAGAVLANRRTAGSLLLGAGLLLNAAVVVANGAMPVSTAAAARAGVPAAELRLAEDPAHEALDGRTRLPWLADRLPVAAPWRREVASPGDVLAAAGVAAWAWSATRPGRAPRRPAGSGGAPWPAARSERGRRRSAAPAP</sequence>
<comment type="caution">
    <text evidence="3">The sequence shown here is derived from an EMBL/GenBank/DDBJ whole genome shotgun (WGS) entry which is preliminary data.</text>
</comment>
<dbReference type="RefSeq" id="WP_130493307.1">
    <property type="nucleotide sequence ID" value="NZ_SGXD01000003.1"/>
</dbReference>
<evidence type="ECO:0000313" key="4">
    <source>
        <dbReference type="Proteomes" id="UP000293638"/>
    </source>
</evidence>
<evidence type="ECO:0000313" key="3">
    <source>
        <dbReference type="EMBL" id="RZS87138.1"/>
    </source>
</evidence>
<organism evidence="3 4">
    <name type="scientific">Motilibacter rhizosphaerae</name>
    <dbReference type="NCBI Taxonomy" id="598652"/>
    <lineage>
        <taxon>Bacteria</taxon>
        <taxon>Bacillati</taxon>
        <taxon>Actinomycetota</taxon>
        <taxon>Actinomycetes</taxon>
        <taxon>Motilibacterales</taxon>
        <taxon>Motilibacteraceae</taxon>
        <taxon>Motilibacter</taxon>
    </lineage>
</organism>